<evidence type="ECO:0000256" key="2">
    <source>
        <dbReference type="SAM" id="Phobius"/>
    </source>
</evidence>
<feature type="compositionally biased region" description="Basic residues" evidence="1">
    <location>
        <begin position="146"/>
        <end position="155"/>
    </location>
</feature>
<keyword evidence="2" id="KW-1133">Transmembrane helix</keyword>
<dbReference type="OrthoDB" id="1202605at2"/>
<dbReference type="AlphaFoldDB" id="A0A2K9PUP4"/>
<sequence length="172" mass="20231">MKKNLLLYVLLVFLILVNGFFLFNYLGKSDETENRNRPKGPAGFIVKELNFNDEQMLQFEEHSRGHHHQMRRIGDDIKQLKDALFNEVSSVSFNESDIDSITTLIGESVKERDIETFYHFRSIQELCNDEQKEKFKKIIKDALHKQGRKNIKPHLRNREGEHGPPPHLPPRH</sequence>
<dbReference type="EMBL" id="CP025791">
    <property type="protein sequence ID" value="AUP80792.1"/>
    <property type="molecule type" value="Genomic_DNA"/>
</dbReference>
<reference evidence="3 4" key="1">
    <citation type="submission" date="2018-01" db="EMBL/GenBank/DDBJ databases">
        <title>Complete genome sequence of Flavivirga eckloniae ECD14 isolated from seaweed Ecklonia cava.</title>
        <authorList>
            <person name="Lee J.H."/>
            <person name="Baik K.S."/>
            <person name="Seong C.N."/>
        </authorList>
    </citation>
    <scope>NUCLEOTIDE SEQUENCE [LARGE SCALE GENOMIC DNA]</scope>
    <source>
        <strain evidence="3 4">ECD14</strain>
    </source>
</reference>
<organism evidence="3 4">
    <name type="scientific">Flavivirga eckloniae</name>
    <dbReference type="NCBI Taxonomy" id="1803846"/>
    <lineage>
        <taxon>Bacteria</taxon>
        <taxon>Pseudomonadati</taxon>
        <taxon>Bacteroidota</taxon>
        <taxon>Flavobacteriia</taxon>
        <taxon>Flavobacteriales</taxon>
        <taxon>Flavobacteriaceae</taxon>
        <taxon>Flavivirga</taxon>
    </lineage>
</organism>
<keyword evidence="2" id="KW-0812">Transmembrane</keyword>
<dbReference type="Proteomes" id="UP000235826">
    <property type="component" value="Chromosome"/>
</dbReference>
<evidence type="ECO:0000313" key="4">
    <source>
        <dbReference type="Proteomes" id="UP000235826"/>
    </source>
</evidence>
<keyword evidence="4" id="KW-1185">Reference proteome</keyword>
<proteinExistence type="predicted"/>
<gene>
    <name evidence="3" type="ORF">C1H87_19565</name>
</gene>
<evidence type="ECO:0000256" key="1">
    <source>
        <dbReference type="SAM" id="MobiDB-lite"/>
    </source>
</evidence>
<dbReference type="KEGG" id="fek:C1H87_19565"/>
<evidence type="ECO:0000313" key="3">
    <source>
        <dbReference type="EMBL" id="AUP80792.1"/>
    </source>
</evidence>
<keyword evidence="2" id="KW-0472">Membrane</keyword>
<name>A0A2K9PUP4_9FLAO</name>
<feature type="transmembrane region" description="Helical" evidence="2">
    <location>
        <begin position="6"/>
        <end position="27"/>
    </location>
</feature>
<dbReference type="Gene3D" id="1.20.120.1490">
    <property type="match status" value="1"/>
</dbReference>
<dbReference type="RefSeq" id="WP_102757438.1">
    <property type="nucleotide sequence ID" value="NZ_CP025791.1"/>
</dbReference>
<evidence type="ECO:0008006" key="5">
    <source>
        <dbReference type="Google" id="ProtNLM"/>
    </source>
</evidence>
<feature type="region of interest" description="Disordered" evidence="1">
    <location>
        <begin position="146"/>
        <end position="172"/>
    </location>
</feature>
<accession>A0A2K9PUP4</accession>
<protein>
    <recommendedName>
        <fullName evidence="5">Periplasmic heavy metal sensor</fullName>
    </recommendedName>
</protein>